<dbReference type="STRING" id="45351.A7RTF9"/>
<dbReference type="PANTHER" id="PTHR12062">
    <property type="entry name" value="N-ACETYLGLUCOSAMINYLTRANSFERASE VI"/>
    <property type="match status" value="1"/>
</dbReference>
<dbReference type="InterPro" id="IPR006759">
    <property type="entry name" value="Glyco_transf_54"/>
</dbReference>
<dbReference type="HOGENOM" id="CLU_2052383_0_0_1"/>
<dbReference type="EMBL" id="DS469537">
    <property type="protein sequence ID" value="EDO45206.1"/>
    <property type="molecule type" value="Genomic_DNA"/>
</dbReference>
<sequence>MDFVFLMQYCSGLAENFLVLEDDLKTDGNFLSAIKNCLNLHKGLDWVHLRFSIWMSFGKFYRESALTNLARYLRMLYFESPWDLLVDKYHKRLRPDDMAYYCGQVFKHIGNHSSSRNTES</sequence>
<accession>A7RTF9</accession>
<gene>
    <name evidence="2" type="ORF">NEMVEDRAFT_v1g201889</name>
</gene>
<dbReference type="Pfam" id="PF04666">
    <property type="entry name" value="MGAT4_cons"/>
    <property type="match status" value="1"/>
</dbReference>
<proteinExistence type="predicted"/>
<keyword evidence="3" id="KW-1185">Reference proteome</keyword>
<dbReference type="PANTHER" id="PTHR12062:SF0">
    <property type="entry name" value="ALPHA-1,3-MANNOSYL-GLYCOPROTEIN 4-BETA-N-ACETYLGLUCOSAMINYLTRANSFERASE B"/>
    <property type="match status" value="1"/>
</dbReference>
<dbReference type="KEGG" id="nve:5517300"/>
<name>A7RTF9_NEMVE</name>
<reference evidence="2 3" key="1">
    <citation type="journal article" date="2007" name="Science">
        <title>Sea anemone genome reveals ancestral eumetazoan gene repertoire and genomic organization.</title>
        <authorList>
            <person name="Putnam N.H."/>
            <person name="Srivastava M."/>
            <person name="Hellsten U."/>
            <person name="Dirks B."/>
            <person name="Chapman J."/>
            <person name="Salamov A."/>
            <person name="Terry A."/>
            <person name="Shapiro H."/>
            <person name="Lindquist E."/>
            <person name="Kapitonov V.V."/>
            <person name="Jurka J."/>
            <person name="Genikhovich G."/>
            <person name="Grigoriev I.V."/>
            <person name="Lucas S.M."/>
            <person name="Steele R.E."/>
            <person name="Finnerty J.R."/>
            <person name="Technau U."/>
            <person name="Martindale M.Q."/>
            <person name="Rokhsar D.S."/>
        </authorList>
    </citation>
    <scope>NUCLEOTIDE SEQUENCE [LARGE SCALE GENOMIC DNA]</scope>
    <source>
        <strain evidence="3">CH2 X CH6</strain>
    </source>
</reference>
<evidence type="ECO:0000313" key="2">
    <source>
        <dbReference type="EMBL" id="EDO45206.1"/>
    </source>
</evidence>
<dbReference type="AlphaFoldDB" id="A7RTF9"/>
<evidence type="ECO:0000313" key="3">
    <source>
        <dbReference type="Proteomes" id="UP000001593"/>
    </source>
</evidence>
<organism evidence="2 3">
    <name type="scientific">Nematostella vectensis</name>
    <name type="common">Starlet sea anemone</name>
    <dbReference type="NCBI Taxonomy" id="45351"/>
    <lineage>
        <taxon>Eukaryota</taxon>
        <taxon>Metazoa</taxon>
        <taxon>Cnidaria</taxon>
        <taxon>Anthozoa</taxon>
        <taxon>Hexacorallia</taxon>
        <taxon>Actiniaria</taxon>
        <taxon>Edwardsiidae</taxon>
        <taxon>Nematostella</taxon>
    </lineage>
</organism>
<dbReference type="PhylomeDB" id="A7RTF9"/>
<dbReference type="InterPro" id="IPR057279">
    <property type="entry name" value="MGAT4"/>
</dbReference>
<dbReference type="OMA" id="LYFESPW"/>
<dbReference type="Proteomes" id="UP000001593">
    <property type="component" value="Unassembled WGS sequence"/>
</dbReference>
<feature type="domain" description="MGAT4 conserved region" evidence="1">
    <location>
        <begin position="1"/>
        <end position="107"/>
    </location>
</feature>
<evidence type="ECO:0000259" key="1">
    <source>
        <dbReference type="Pfam" id="PF04666"/>
    </source>
</evidence>
<dbReference type="InParanoid" id="A7RTF9"/>
<protein>
    <recommendedName>
        <fullName evidence="1">MGAT4 conserved region domain-containing protein</fullName>
    </recommendedName>
</protein>